<dbReference type="Pfam" id="PF14744">
    <property type="entry name" value="WASH-7_mid"/>
    <property type="match status" value="1"/>
</dbReference>
<dbReference type="GO" id="GO:0016197">
    <property type="term" value="P:endosomal transport"/>
    <property type="evidence" value="ECO:0007669"/>
    <property type="project" value="TreeGrafter"/>
</dbReference>
<dbReference type="Pfam" id="PF14745">
    <property type="entry name" value="WASH-4_N"/>
    <property type="match status" value="2"/>
</dbReference>
<dbReference type="WBParaSite" id="maker-uti_cns_0005945-snap-gene-0.4-mRNA-1">
    <property type="protein sequence ID" value="maker-uti_cns_0005945-snap-gene-0.4-mRNA-1"/>
    <property type="gene ID" value="maker-uti_cns_0005945-snap-gene-0.4"/>
</dbReference>
<dbReference type="Proteomes" id="UP000095280">
    <property type="component" value="Unplaced"/>
</dbReference>
<name>A0A1I8HFV0_9PLAT</name>
<dbReference type="Pfam" id="PF14746">
    <property type="entry name" value="WASH-7_C"/>
    <property type="match status" value="1"/>
</dbReference>
<sequence>PKLVEVPLRQPQLLHHLLQLFPSRSFVPRLTQQRQKRLGRLGLGQQVEGAVAELLRNNIEHEVENGLRDGVAQSLGGHPQVGVETAADSLSAVGDRRPAGGDWLRNQCHSLLVAVVLVKILLNLCNALLELAVLREHSRLLKKQPSAQIRSGQLQHLGDLLVAGLRHHLEDVLEVAEYLMGNEVKPGVHLALCCYGNVFVEVAQHLEQVAPFLVFGLGDRLSETLQLLLELLAHLLRGGREALVMSFCSVLMFLFTDSNSSSVSLSARVRMPTDCSGSWLKCRGIFSLLAIFSVSCSAPLFTMSGHVSTPMVRSPCGSASLASDSASTVSMSWWQGTTTRMSTCGWLTYLAMSDLVNQGQVGHIRSLDRQVNLLTRDLVVSVRHPLLGLPHGSVHFPRRVELLVHLVPVDVLLMRPCHGASGSAFHCMDSCRAQRVTMPVPRGNSTPEMASSTEDLPTDWSPTTATMGSLRSLCRPWERSSSMRFSTGRMRWRKAEDSAGSSSCWSPPSPSGPTAEPFMWLGVVLRICNGSEERKKLLPASGLTLADLRIKGCLKLDIADVENVRIVTSDGFEIDDDDLISEVAKECRTVYFLLSGELLPSCGACPVEPSTTPKQQSEIRNVEIATTPSRGTQALSPNPAVAATAATTLPWPEVYSLPRMDDLANALRDLRMHPEKGSDLKMNATFVNKFLKFIVDHICLNYLSPNEPYLSSSQITDVCTSIVTSYPGLKDTSLSGSSSFWRQKLIRRFKELRFVGDFVDKSSPTVQEMRRKHGRLGHRRIILPNAAAAAAGPSAVTVSQRHKRQYKEVEGQEDDDDNEIIASRAKRANKQRINDDEDLIEEEGDDDSDADDAGSAMAKSVDFGEFDTDVPPSHEARRTRLNETHHDSSISDVLNEMQALFPIRILRCQDLTVSDEIALYAPLVNIAVLQQEAYLMIQTYNRSKTDYVLPPSPSEMRSRIINALLLVYSKRQLLKNFKLCKDYVELPVVSEEDKLPVAVFLLLGRLRVDPSIILRDALPVRILTEDGKWCGVFVNGASIPFDSVTDSIIAFVIVFIAFNLQHLPALEAFLEVIEVLSGLRKKAVRKAAVAILDALLSVLRFKEPAGSTFSIIAGRLIGPGECWAELTAFCWLETVEQLVDVDDVTGVQGPTTGAVAGVTEAAAAAGAAAGAAATRPSAVLDSRQSWLSTAASAAAAATAEDLAVVARSPPVVMSRELQLSTSAASVASEWRFDSFDDGSRKEAGLVQLKRFSTFLQQHLQKSWEISTAIGHASEVPDTFIDPVLLNFSPLEHTNLRELANTDNVNFNKVALTLAYLIKEMKFLAAEGGDTRLRPFACYGEPSVDESASGRDPAAHSWNRMARMLPLFQDLVSFKRRCEETVRHTVQQLACLYDASKSRAGLPDMTGIKLGPVFSALCELLGCLISLDELLSSPNSTVEDWSVFKKLVTAVKHDPAKYSFDIGQVKSFEKILMSLQGELLDSSIFQSCAEQLFDDSGIAVSKNSRLAEEFLSSIRSIFQQLDARIESNQNTLKELWGLHKRLPAVYIAGNVLFYPCEFLYTKLSPHVKKLLDTKALSAVADHRRSWLADRDSSMTRDAQALLSLVQSWSARMEGSFRRADSVAGDLNVKASLLLEGLSLAFRLRHLVTTVLTLHSRTQTRVTKPCLLAMFRMIELLKVIQSVYQRRTVFLASNFSNVQQHFSYAAHQALHAAKKRLIGSTDRHYSQRKLDLLSAIILAENCLNGPPTQDRLCLVQLGLCMANTGKTFRDDELSLLSSTLRKLELVASLDTLIAEATDCAFLIWHGQRPVLQIHLADLYTGGQDVNRVHYLFAALADASRFLLGARHAASPSGVVEAFESECLSAARESVVAPLCRDVETDLRLQIHAHLQLDDRNPLRVGRRDLVHLLTCRPIRTFQTYLNLKAEVEAYLDRTFYNLTTVALHDWRTYAEMKSLAQQQYRLYLVEPHLPSQQLEQGLDVLEIMRNINVFVAKYLYNLNNQIFVEKASNNKHLNTINIRHVANSIRTHGTGIMNTTVNYTYQYLRKKFFIFSQFMFDEHIKARLIKDRAAFPGKSRGAKDQMFPFERADKFNKGIRQLGVTDEGLTFLDHFRLLITQIGNAMRLRPHDPQWRTQLLQQRYQICAGPRRYPGVRGTASKAGLSQGTVTAAQQLDQTVAGLVKNYSEGTDYFAMLVDVFAKEFRDKKNAHLRNVHVIVPALTVNFVEHMVQCKDRLNKKNKTGAAFSDDGFAMGLAYVLKLLDQIQRHYGTLKAEAKQQLDKAGRSDEKLQQTLTLTLSRHERYSREFALLDQGLTSARNLLPRRERGRRRRRQRRKWRRRRLCSCGPDISGVSAKRRRLRLREHLIKQCFHLARNYGVCAVLLL</sequence>
<feature type="domain" description="WASH complex subunit 7 C-terminal" evidence="4">
    <location>
        <begin position="2163"/>
        <end position="2317"/>
    </location>
</feature>
<accession>A0A1I8HFV0</accession>
<feature type="compositionally biased region" description="Polar residues" evidence="1">
    <location>
        <begin position="443"/>
        <end position="462"/>
    </location>
</feature>
<feature type="region of interest" description="Disordered" evidence="1">
    <location>
        <begin position="806"/>
        <end position="888"/>
    </location>
</feature>
<dbReference type="GO" id="GO:0071203">
    <property type="term" value="C:WASH complex"/>
    <property type="evidence" value="ECO:0007669"/>
    <property type="project" value="InterPro"/>
</dbReference>
<organism evidence="5 6">
    <name type="scientific">Macrostomum lignano</name>
    <dbReference type="NCBI Taxonomy" id="282301"/>
    <lineage>
        <taxon>Eukaryota</taxon>
        <taxon>Metazoa</taxon>
        <taxon>Spiralia</taxon>
        <taxon>Lophotrochozoa</taxon>
        <taxon>Platyhelminthes</taxon>
        <taxon>Rhabditophora</taxon>
        <taxon>Macrostomorpha</taxon>
        <taxon>Macrostomida</taxon>
        <taxon>Macrostomidae</taxon>
        <taxon>Macrostomum</taxon>
    </lineage>
</organism>
<feature type="domain" description="WASH complex subunit 4 N-terminal" evidence="3">
    <location>
        <begin position="1253"/>
        <end position="1527"/>
    </location>
</feature>
<reference evidence="6" key="1">
    <citation type="submission" date="2016-11" db="UniProtKB">
        <authorList>
            <consortium name="WormBaseParasite"/>
        </authorList>
    </citation>
    <scope>IDENTIFICATION</scope>
</reference>
<evidence type="ECO:0000259" key="2">
    <source>
        <dbReference type="Pfam" id="PF14744"/>
    </source>
</evidence>
<dbReference type="GO" id="GO:0007032">
    <property type="term" value="P:endosome organization"/>
    <property type="evidence" value="ECO:0007669"/>
    <property type="project" value="TreeGrafter"/>
</dbReference>
<keyword evidence="5" id="KW-1185">Reference proteome</keyword>
<feature type="domain" description="WASH complex subunit 7 central" evidence="2">
    <location>
        <begin position="1805"/>
        <end position="2120"/>
    </location>
</feature>
<proteinExistence type="predicted"/>
<evidence type="ECO:0000256" key="1">
    <source>
        <dbReference type="SAM" id="MobiDB-lite"/>
    </source>
</evidence>
<feature type="region of interest" description="Disordered" evidence="1">
    <location>
        <begin position="442"/>
        <end position="462"/>
    </location>
</feature>
<dbReference type="InterPro" id="IPR027307">
    <property type="entry name" value="WASH7"/>
</dbReference>
<dbReference type="InterPro" id="IPR028282">
    <property type="entry name" value="WASH-7_central"/>
</dbReference>
<protein>
    <submittedName>
        <fullName evidence="6">CIDE-N domain-containing protein</fullName>
    </submittedName>
</protein>
<dbReference type="Gene3D" id="3.10.20.10">
    <property type="match status" value="1"/>
</dbReference>
<dbReference type="PANTHER" id="PTHR31409:SF0">
    <property type="entry name" value="WASH COMPLEX SUBUNIT 4"/>
    <property type="match status" value="1"/>
</dbReference>
<feature type="compositionally biased region" description="Acidic residues" evidence="1">
    <location>
        <begin position="835"/>
        <end position="852"/>
    </location>
</feature>
<feature type="compositionally biased region" description="Basic and acidic residues" evidence="1">
    <location>
        <begin position="872"/>
        <end position="888"/>
    </location>
</feature>
<evidence type="ECO:0000259" key="3">
    <source>
        <dbReference type="Pfam" id="PF14745"/>
    </source>
</evidence>
<dbReference type="GO" id="GO:0005768">
    <property type="term" value="C:endosome"/>
    <property type="evidence" value="ECO:0007669"/>
    <property type="project" value="TreeGrafter"/>
</dbReference>
<dbReference type="InterPro" id="IPR028191">
    <property type="entry name" value="WASH-4_N"/>
</dbReference>
<evidence type="ECO:0000313" key="6">
    <source>
        <dbReference type="WBParaSite" id="maker-uti_cns_0005945-snap-gene-0.4-mRNA-1"/>
    </source>
</evidence>
<evidence type="ECO:0000313" key="5">
    <source>
        <dbReference type="Proteomes" id="UP000095280"/>
    </source>
</evidence>
<dbReference type="InterPro" id="IPR028283">
    <property type="entry name" value="WASH-7_C"/>
</dbReference>
<dbReference type="PANTHER" id="PTHR31409">
    <property type="entry name" value="WASH COMPLEX SUBUNIT 4"/>
    <property type="match status" value="1"/>
</dbReference>
<evidence type="ECO:0000259" key="4">
    <source>
        <dbReference type="Pfam" id="PF14746"/>
    </source>
</evidence>
<feature type="domain" description="WASH complex subunit 4 N-terminal" evidence="3">
    <location>
        <begin position="1531"/>
        <end position="1797"/>
    </location>
</feature>